<feature type="domain" description="Cytochrome c-552/4" evidence="2">
    <location>
        <begin position="38"/>
        <end position="125"/>
    </location>
</feature>
<dbReference type="Gene3D" id="1.10.1130.10">
    <property type="entry name" value="Flavocytochrome C3, Chain A"/>
    <property type="match status" value="1"/>
</dbReference>
<sequence>MKKTYVMLAASVMALGLFAASWSSAQEAAKATYAGNAKCKMCHMKVHTAWAATAHSKAFENLTKADAKVTAEWAAKMKVEVKGAAKDADGCVGCHVVGHKQGGWPQADATKNAAFEGVGCESCHGPGSLHIASKPADKKATMATAVTAETCTGCHTKEASPNFKFEEAKKTGVHAVPAAAPAAK</sequence>
<dbReference type="SUPFAM" id="SSF48695">
    <property type="entry name" value="Multiheme cytochromes"/>
    <property type="match status" value="1"/>
</dbReference>
<evidence type="ECO:0000256" key="1">
    <source>
        <dbReference type="SAM" id="SignalP"/>
    </source>
</evidence>
<dbReference type="EMBL" id="DSQF01000018">
    <property type="protein sequence ID" value="HGZ43513.1"/>
    <property type="molecule type" value="Genomic_DNA"/>
</dbReference>
<dbReference type="InterPro" id="IPR023155">
    <property type="entry name" value="Cyt_c-552/4"/>
</dbReference>
<accession>A0A832I313</accession>
<dbReference type="InterPro" id="IPR036280">
    <property type="entry name" value="Multihaem_cyt_sf"/>
</dbReference>
<reference evidence="3" key="1">
    <citation type="journal article" date="2020" name="mSystems">
        <title>Genome- and Community-Level Interaction Insights into Carbon Utilization and Element Cycling Functions of Hydrothermarchaeota in Hydrothermal Sediment.</title>
        <authorList>
            <person name="Zhou Z."/>
            <person name="Liu Y."/>
            <person name="Xu W."/>
            <person name="Pan J."/>
            <person name="Luo Z.H."/>
            <person name="Li M."/>
        </authorList>
    </citation>
    <scope>NUCLEOTIDE SEQUENCE [LARGE SCALE GENOMIC DNA]</scope>
    <source>
        <strain evidence="3">SpSt-381</strain>
    </source>
</reference>
<proteinExistence type="predicted"/>
<keyword evidence="1" id="KW-0732">Signal</keyword>
<comment type="caution">
    <text evidence="3">The sequence shown here is derived from an EMBL/GenBank/DDBJ whole genome shotgun (WGS) entry which is preliminary data.</text>
</comment>
<protein>
    <recommendedName>
        <fullName evidence="2">Cytochrome c-552/4 domain-containing protein</fullName>
    </recommendedName>
</protein>
<organism evidence="3">
    <name type="scientific">Eiseniibacteriota bacterium</name>
    <dbReference type="NCBI Taxonomy" id="2212470"/>
    <lineage>
        <taxon>Bacteria</taxon>
        <taxon>Candidatus Eiseniibacteriota</taxon>
    </lineage>
</organism>
<evidence type="ECO:0000313" key="3">
    <source>
        <dbReference type="EMBL" id="HGZ43513.1"/>
    </source>
</evidence>
<dbReference type="Pfam" id="PF13435">
    <property type="entry name" value="Cytochrome_C554"/>
    <property type="match status" value="1"/>
</dbReference>
<feature type="signal peptide" evidence="1">
    <location>
        <begin position="1"/>
        <end position="25"/>
    </location>
</feature>
<name>A0A832I313_UNCEI</name>
<dbReference type="AlphaFoldDB" id="A0A832I313"/>
<feature type="chain" id="PRO_5032556748" description="Cytochrome c-552/4 domain-containing protein" evidence="1">
    <location>
        <begin position="26"/>
        <end position="184"/>
    </location>
</feature>
<evidence type="ECO:0000259" key="2">
    <source>
        <dbReference type="Pfam" id="PF13435"/>
    </source>
</evidence>
<gene>
    <name evidence="3" type="ORF">ENR23_08825</name>
</gene>